<sequence length="487" mass="54561">MIIDNNESKSLPLGLGKGIYYIQVTSNKGTTYADPYEISITDDADPHLEIEPNNTPLYATPISKDYSRKGRLYSERDQDWYGFYLSKQARFDIYFSSVSTHGDYEISIYDNNKKKLKEKISIDAAPVNIWSYQNPGVYYVRVTKFMDADDTKHDLDTDAFYTLNVTSVDETILIDGNNTLVCLTISLPKDSMAIGESMHVSVNGHYSDASMMEIKGASLFVLPFQAGEDVISVGQNQYIKGLVSGYASILASFKGLTARKTVLVGNPDQGSSNMNNRHGNLILVAGGGVDNHNILKSATQYLSNHVYSSFLGRFFSHDDIYYFNPIDWHDIDGDGMYDKIVDNVNPTVSEFAKSITGWAQSQRSDGPLYIYLIDHGGIDSFQLYTNENLAADSFKDYLDIFQSQTGRPVVVMIEACKSGSFVDNLKTDAYDRVVVTSTDENDGYIHLNGNISFTQFFSDYLFEGNSIEGAYEKAFKKLKRMEVHILL</sequence>
<dbReference type="Pfam" id="PF01650">
    <property type="entry name" value="Peptidase_C13"/>
    <property type="match status" value="1"/>
</dbReference>
<accession>A0A1V1P5U1</accession>
<dbReference type="EMBL" id="ATBP01000475">
    <property type="protein sequence ID" value="ETR70158.1"/>
    <property type="molecule type" value="Genomic_DNA"/>
</dbReference>
<dbReference type="InterPro" id="IPR001096">
    <property type="entry name" value="Peptidase_C13"/>
</dbReference>
<organism evidence="1 2">
    <name type="scientific">Candidatus Magnetoglobus multicellularis str. Araruama</name>
    <dbReference type="NCBI Taxonomy" id="890399"/>
    <lineage>
        <taxon>Bacteria</taxon>
        <taxon>Pseudomonadati</taxon>
        <taxon>Thermodesulfobacteriota</taxon>
        <taxon>Desulfobacteria</taxon>
        <taxon>Desulfobacterales</taxon>
        <taxon>Desulfobacteraceae</taxon>
        <taxon>Candidatus Magnetoglobus</taxon>
    </lineage>
</organism>
<gene>
    <name evidence="1" type="ORF">OMM_03445</name>
</gene>
<name>A0A1V1P5U1_9BACT</name>
<evidence type="ECO:0000313" key="1">
    <source>
        <dbReference type="EMBL" id="ETR70158.1"/>
    </source>
</evidence>
<reference evidence="2" key="1">
    <citation type="submission" date="2012-11" db="EMBL/GenBank/DDBJ databases">
        <authorList>
            <person name="Lucero-Rivera Y.E."/>
            <person name="Tovar-Ramirez D."/>
        </authorList>
    </citation>
    <scope>NUCLEOTIDE SEQUENCE [LARGE SCALE GENOMIC DNA]</scope>
    <source>
        <strain evidence="2">Araruama</strain>
    </source>
</reference>
<dbReference type="GO" id="GO:0006508">
    <property type="term" value="P:proteolysis"/>
    <property type="evidence" value="ECO:0007669"/>
    <property type="project" value="InterPro"/>
</dbReference>
<evidence type="ECO:0000313" key="2">
    <source>
        <dbReference type="Proteomes" id="UP000189670"/>
    </source>
</evidence>
<dbReference type="Proteomes" id="UP000189670">
    <property type="component" value="Unassembled WGS sequence"/>
</dbReference>
<dbReference type="AlphaFoldDB" id="A0A1V1P5U1"/>
<dbReference type="SUPFAM" id="SSF89260">
    <property type="entry name" value="Collagen-binding domain"/>
    <property type="match status" value="1"/>
</dbReference>
<protein>
    <submittedName>
        <fullName evidence="1">Uncharacterized protein</fullName>
    </submittedName>
</protein>
<dbReference type="GO" id="GO:0008233">
    <property type="term" value="F:peptidase activity"/>
    <property type="evidence" value="ECO:0007669"/>
    <property type="project" value="InterPro"/>
</dbReference>
<dbReference type="Gene3D" id="2.60.120.380">
    <property type="match status" value="1"/>
</dbReference>
<comment type="caution">
    <text evidence="1">The sequence shown here is derived from an EMBL/GenBank/DDBJ whole genome shotgun (WGS) entry which is preliminary data.</text>
</comment>
<proteinExistence type="predicted"/>
<dbReference type="Gene3D" id="3.40.50.1460">
    <property type="match status" value="1"/>
</dbReference>